<feature type="non-terminal residue" evidence="1">
    <location>
        <position position="1"/>
    </location>
</feature>
<keyword evidence="2" id="KW-1185">Reference proteome</keyword>
<accession>A0A371HL55</accession>
<protein>
    <submittedName>
        <fullName evidence="1">Uncharacterized protein</fullName>
    </submittedName>
</protein>
<dbReference type="EMBL" id="QJKJ01002285">
    <property type="protein sequence ID" value="RDY03527.1"/>
    <property type="molecule type" value="Genomic_DNA"/>
</dbReference>
<organism evidence="1 2">
    <name type="scientific">Mucuna pruriens</name>
    <name type="common">Velvet bean</name>
    <name type="synonym">Dolichos pruriens</name>
    <dbReference type="NCBI Taxonomy" id="157652"/>
    <lineage>
        <taxon>Eukaryota</taxon>
        <taxon>Viridiplantae</taxon>
        <taxon>Streptophyta</taxon>
        <taxon>Embryophyta</taxon>
        <taxon>Tracheophyta</taxon>
        <taxon>Spermatophyta</taxon>
        <taxon>Magnoliopsida</taxon>
        <taxon>eudicotyledons</taxon>
        <taxon>Gunneridae</taxon>
        <taxon>Pentapetalae</taxon>
        <taxon>rosids</taxon>
        <taxon>fabids</taxon>
        <taxon>Fabales</taxon>
        <taxon>Fabaceae</taxon>
        <taxon>Papilionoideae</taxon>
        <taxon>50 kb inversion clade</taxon>
        <taxon>NPAAA clade</taxon>
        <taxon>indigoferoid/millettioid clade</taxon>
        <taxon>Phaseoleae</taxon>
        <taxon>Mucuna</taxon>
    </lineage>
</organism>
<sequence length="185" mass="21290">ILRDYQKTTRKVFTPSGAEVFKSNNLIQGICLLNGFPTLRFQSYSFFHIVCLHVLIEITHVFLDCPLTVLDRKSLIDFICLSLSQFRCYSWHGLKLVVSKVGRFITTNQVEASLKENTQVCMMLPSLKIENKVIVSDMLIMRNFLEVFLKDVSELSLERKIDFSVHLVLGIEHISTTLYRMSPLA</sequence>
<proteinExistence type="predicted"/>
<reference evidence="1" key="1">
    <citation type="submission" date="2018-05" db="EMBL/GenBank/DDBJ databases">
        <title>Draft genome of Mucuna pruriens seed.</title>
        <authorList>
            <person name="Nnadi N.E."/>
            <person name="Vos R."/>
            <person name="Hasami M.H."/>
            <person name="Devisetty U.K."/>
            <person name="Aguiy J.C."/>
        </authorList>
    </citation>
    <scope>NUCLEOTIDE SEQUENCE [LARGE SCALE GENOMIC DNA]</scope>
    <source>
        <strain evidence="1">JCA_2017</strain>
    </source>
</reference>
<evidence type="ECO:0000313" key="1">
    <source>
        <dbReference type="EMBL" id="RDY03527.1"/>
    </source>
</evidence>
<comment type="caution">
    <text evidence="1">The sequence shown here is derived from an EMBL/GenBank/DDBJ whole genome shotgun (WGS) entry which is preliminary data.</text>
</comment>
<dbReference type="AlphaFoldDB" id="A0A371HL55"/>
<gene>
    <name evidence="1" type="ORF">CR513_12877</name>
</gene>
<dbReference type="OrthoDB" id="1424108at2759"/>
<dbReference type="Proteomes" id="UP000257109">
    <property type="component" value="Unassembled WGS sequence"/>
</dbReference>
<evidence type="ECO:0000313" key="2">
    <source>
        <dbReference type="Proteomes" id="UP000257109"/>
    </source>
</evidence>
<name>A0A371HL55_MUCPR</name>